<evidence type="ECO:0000256" key="1">
    <source>
        <dbReference type="SAM" id="MobiDB-lite"/>
    </source>
</evidence>
<keyword evidence="4" id="KW-1185">Reference proteome</keyword>
<evidence type="ECO:0000313" key="4">
    <source>
        <dbReference type="Proteomes" id="UP000599109"/>
    </source>
</evidence>
<protein>
    <recommendedName>
        <fullName evidence="5">DUF4124 domain-containing protein</fullName>
    </recommendedName>
</protein>
<organism evidence="3 4">
    <name type="scientific">Ramlibacter monticola</name>
    <dbReference type="NCBI Taxonomy" id="1926872"/>
    <lineage>
        <taxon>Bacteria</taxon>
        <taxon>Pseudomonadati</taxon>
        <taxon>Pseudomonadota</taxon>
        <taxon>Betaproteobacteria</taxon>
        <taxon>Burkholderiales</taxon>
        <taxon>Comamonadaceae</taxon>
        <taxon>Ramlibacter</taxon>
    </lineage>
</organism>
<evidence type="ECO:0000256" key="2">
    <source>
        <dbReference type="SAM" id="SignalP"/>
    </source>
</evidence>
<gene>
    <name evidence="3" type="ORF">JJ685_19230</name>
</gene>
<sequence length="127" mass="13266">MPDKTLILAAALALASPWSGAQTVWRCGNSYSQEPCAGGTAVPLSEPVTGRPAPTPVSNADARLAAEMEKARLTQERNAPKAIVIGAPVEAPPLAARKEGTKPKSGKLEQFTAVSPAPPKEKKKKKD</sequence>
<feature type="signal peptide" evidence="2">
    <location>
        <begin position="1"/>
        <end position="21"/>
    </location>
</feature>
<evidence type="ECO:0000313" key="3">
    <source>
        <dbReference type="EMBL" id="MBL0393278.1"/>
    </source>
</evidence>
<accession>A0A936Z1B6</accession>
<dbReference type="AlphaFoldDB" id="A0A936Z1B6"/>
<evidence type="ECO:0008006" key="5">
    <source>
        <dbReference type="Google" id="ProtNLM"/>
    </source>
</evidence>
<feature type="chain" id="PRO_5037818956" description="DUF4124 domain-containing protein" evidence="2">
    <location>
        <begin position="22"/>
        <end position="127"/>
    </location>
</feature>
<reference evidence="3 4" key="1">
    <citation type="journal article" date="2017" name="Int. J. Syst. Evol. Microbiol.">
        <title>Ramlibacter monticola sp. nov., isolated from forest soil.</title>
        <authorList>
            <person name="Chaudhary D.K."/>
            <person name="Kim J."/>
        </authorList>
    </citation>
    <scope>NUCLEOTIDE SEQUENCE [LARGE SCALE GENOMIC DNA]</scope>
    <source>
        <strain evidence="3 4">KACC 19175</strain>
    </source>
</reference>
<dbReference type="Proteomes" id="UP000599109">
    <property type="component" value="Unassembled WGS sequence"/>
</dbReference>
<dbReference type="EMBL" id="JAEQNE010000005">
    <property type="protein sequence ID" value="MBL0393278.1"/>
    <property type="molecule type" value="Genomic_DNA"/>
</dbReference>
<name>A0A936Z1B6_9BURK</name>
<feature type="region of interest" description="Disordered" evidence="1">
    <location>
        <begin position="89"/>
        <end position="127"/>
    </location>
</feature>
<keyword evidence="2" id="KW-0732">Signal</keyword>
<proteinExistence type="predicted"/>
<comment type="caution">
    <text evidence="3">The sequence shown here is derived from an EMBL/GenBank/DDBJ whole genome shotgun (WGS) entry which is preliminary data.</text>
</comment>
<dbReference type="RefSeq" id="WP_201675951.1">
    <property type="nucleotide sequence ID" value="NZ_JAEQNE010000005.1"/>
</dbReference>